<dbReference type="SUPFAM" id="SSF56112">
    <property type="entry name" value="Protein kinase-like (PK-like)"/>
    <property type="match status" value="1"/>
</dbReference>
<accession>A0A5B9QC57</accession>
<feature type="repeat" description="WD" evidence="9">
    <location>
        <begin position="1041"/>
        <end position="1082"/>
    </location>
</feature>
<keyword evidence="6 10" id="KW-0547">Nucleotide-binding</keyword>
<evidence type="ECO:0000256" key="11">
    <source>
        <dbReference type="SAM" id="Phobius"/>
    </source>
</evidence>
<evidence type="ECO:0000259" key="13">
    <source>
        <dbReference type="PROSITE" id="PS50927"/>
    </source>
</evidence>
<feature type="transmembrane region" description="Helical" evidence="11">
    <location>
        <begin position="432"/>
        <end position="456"/>
    </location>
</feature>
<dbReference type="KEGG" id="bgok:Pr1d_23930"/>
<dbReference type="GO" id="GO:0017070">
    <property type="term" value="F:U6 snRNA binding"/>
    <property type="evidence" value="ECO:0007669"/>
    <property type="project" value="TreeGrafter"/>
</dbReference>
<evidence type="ECO:0000256" key="5">
    <source>
        <dbReference type="ARBA" id="ARBA00022737"/>
    </source>
</evidence>
<dbReference type="AlphaFoldDB" id="A0A5B9QC57"/>
<evidence type="ECO:0000313" key="14">
    <source>
        <dbReference type="EMBL" id="QEG35102.1"/>
    </source>
</evidence>
<dbReference type="InterPro" id="IPR011009">
    <property type="entry name" value="Kinase-like_dom_sf"/>
</dbReference>
<dbReference type="FunFam" id="1.10.510.10:FF:000021">
    <property type="entry name" value="Serine/threonine protein kinase"/>
    <property type="match status" value="1"/>
</dbReference>
<keyword evidence="4 14" id="KW-0808">Transferase</keyword>
<dbReference type="Gene3D" id="3.30.200.20">
    <property type="entry name" value="Phosphorylase Kinase, domain 1"/>
    <property type="match status" value="1"/>
</dbReference>
<dbReference type="SMART" id="SM00220">
    <property type="entry name" value="S_TKc"/>
    <property type="match status" value="1"/>
</dbReference>
<dbReference type="SMART" id="SM00320">
    <property type="entry name" value="WD40"/>
    <property type="match status" value="13"/>
</dbReference>
<feature type="repeat" description="WD" evidence="9">
    <location>
        <begin position="785"/>
        <end position="818"/>
    </location>
</feature>
<feature type="repeat" description="WD" evidence="9">
    <location>
        <begin position="999"/>
        <end position="1040"/>
    </location>
</feature>
<dbReference type="PANTHER" id="PTHR19846">
    <property type="entry name" value="WD40 REPEAT PROTEIN"/>
    <property type="match status" value="1"/>
</dbReference>
<keyword evidence="11" id="KW-1133">Transmembrane helix</keyword>
<keyword evidence="11" id="KW-0472">Membrane</keyword>
<dbReference type="SUPFAM" id="SSF50978">
    <property type="entry name" value="WD40 repeat-like"/>
    <property type="match status" value="1"/>
</dbReference>
<dbReference type="PROSITE" id="PS00107">
    <property type="entry name" value="PROTEIN_KINASE_ATP"/>
    <property type="match status" value="1"/>
</dbReference>
<keyword evidence="8 10" id="KW-0067">ATP-binding</keyword>
<dbReference type="InterPro" id="IPR011047">
    <property type="entry name" value="Quinoprotein_ADH-like_sf"/>
</dbReference>
<dbReference type="PROSITE" id="PS50927">
    <property type="entry name" value="BULB_LECTIN"/>
    <property type="match status" value="1"/>
</dbReference>
<dbReference type="GO" id="GO:0004674">
    <property type="term" value="F:protein serine/threonine kinase activity"/>
    <property type="evidence" value="ECO:0007669"/>
    <property type="project" value="UniProtKB-KW"/>
</dbReference>
<dbReference type="InterPro" id="IPR015943">
    <property type="entry name" value="WD40/YVTN_repeat-like_dom_sf"/>
</dbReference>
<dbReference type="InterPro" id="IPR017441">
    <property type="entry name" value="Protein_kinase_ATP_BS"/>
</dbReference>
<dbReference type="InterPro" id="IPR019775">
    <property type="entry name" value="WD40_repeat_CS"/>
</dbReference>
<dbReference type="PROSITE" id="PS50294">
    <property type="entry name" value="WD_REPEATS_REGION"/>
    <property type="match status" value="7"/>
</dbReference>
<evidence type="ECO:0000256" key="9">
    <source>
        <dbReference type="PROSITE-ProRule" id="PRU00221"/>
    </source>
</evidence>
<feature type="repeat" description="WD" evidence="9">
    <location>
        <begin position="658"/>
        <end position="699"/>
    </location>
</feature>
<evidence type="ECO:0000256" key="7">
    <source>
        <dbReference type="ARBA" id="ARBA00022777"/>
    </source>
</evidence>
<dbReference type="PROSITE" id="PS50082">
    <property type="entry name" value="WD_REPEATS_2"/>
    <property type="match status" value="9"/>
</dbReference>
<dbReference type="PROSITE" id="PS00108">
    <property type="entry name" value="PROTEIN_KINASE_ST"/>
    <property type="match status" value="1"/>
</dbReference>
<dbReference type="Gene3D" id="1.10.510.10">
    <property type="entry name" value="Transferase(Phosphotransferase) domain 1"/>
    <property type="match status" value="1"/>
</dbReference>
<dbReference type="InterPro" id="IPR008271">
    <property type="entry name" value="Ser/Thr_kinase_AS"/>
</dbReference>
<dbReference type="Pfam" id="PF00400">
    <property type="entry name" value="WD40"/>
    <property type="match status" value="10"/>
</dbReference>
<keyword evidence="11" id="KW-0812">Transmembrane</keyword>
<dbReference type="EC" id="2.7.11.1" evidence="1"/>
<evidence type="ECO:0000256" key="8">
    <source>
        <dbReference type="ARBA" id="ARBA00022840"/>
    </source>
</evidence>
<proteinExistence type="predicted"/>
<dbReference type="PRINTS" id="PR00320">
    <property type="entry name" value="GPROTEINBRPT"/>
</dbReference>
<dbReference type="InterPro" id="IPR020472">
    <property type="entry name" value="WD40_PAC1"/>
</dbReference>
<dbReference type="GO" id="GO:0005524">
    <property type="term" value="F:ATP binding"/>
    <property type="evidence" value="ECO:0007669"/>
    <property type="project" value="UniProtKB-UniRule"/>
</dbReference>
<dbReference type="Pfam" id="PF00069">
    <property type="entry name" value="Pkinase"/>
    <property type="match status" value="1"/>
</dbReference>
<dbReference type="InterPro" id="IPR001680">
    <property type="entry name" value="WD40_rpt"/>
</dbReference>
<keyword evidence="3 9" id="KW-0853">WD repeat</keyword>
<feature type="repeat" description="WD" evidence="9">
    <location>
        <begin position="570"/>
        <end position="611"/>
    </location>
</feature>
<keyword evidence="7 14" id="KW-0418">Kinase</keyword>
<dbReference type="PROSITE" id="PS00678">
    <property type="entry name" value="WD_REPEATS_1"/>
    <property type="match status" value="6"/>
</dbReference>
<evidence type="ECO:0000256" key="3">
    <source>
        <dbReference type="ARBA" id="ARBA00022574"/>
    </source>
</evidence>
<evidence type="ECO:0000259" key="12">
    <source>
        <dbReference type="PROSITE" id="PS50011"/>
    </source>
</evidence>
<dbReference type="GO" id="GO:0000398">
    <property type="term" value="P:mRNA splicing, via spliceosome"/>
    <property type="evidence" value="ECO:0007669"/>
    <property type="project" value="TreeGrafter"/>
</dbReference>
<feature type="domain" description="Bulb-type lectin" evidence="13">
    <location>
        <begin position="476"/>
        <end position="603"/>
    </location>
</feature>
<feature type="repeat" description="WD" evidence="9">
    <location>
        <begin position="1083"/>
        <end position="1124"/>
    </location>
</feature>
<organism evidence="14 15">
    <name type="scientific">Bythopirellula goksoeyrii</name>
    <dbReference type="NCBI Taxonomy" id="1400387"/>
    <lineage>
        <taxon>Bacteria</taxon>
        <taxon>Pseudomonadati</taxon>
        <taxon>Planctomycetota</taxon>
        <taxon>Planctomycetia</taxon>
        <taxon>Pirellulales</taxon>
        <taxon>Lacipirellulaceae</taxon>
        <taxon>Bythopirellula</taxon>
    </lineage>
</organism>
<dbReference type="Proteomes" id="UP000323917">
    <property type="component" value="Chromosome"/>
</dbReference>
<evidence type="ECO:0000256" key="10">
    <source>
        <dbReference type="PROSITE-ProRule" id="PRU10141"/>
    </source>
</evidence>
<dbReference type="EMBL" id="CP042913">
    <property type="protein sequence ID" value="QEG35102.1"/>
    <property type="molecule type" value="Genomic_DNA"/>
</dbReference>
<dbReference type="GO" id="GO:0030621">
    <property type="term" value="F:U4 snRNA binding"/>
    <property type="evidence" value="ECO:0007669"/>
    <property type="project" value="TreeGrafter"/>
</dbReference>
<dbReference type="CDD" id="cd14014">
    <property type="entry name" value="STKc_PknB_like"/>
    <property type="match status" value="1"/>
</dbReference>
<feature type="repeat" description="WD" evidence="9">
    <location>
        <begin position="743"/>
        <end position="784"/>
    </location>
</feature>
<dbReference type="PANTHER" id="PTHR19846:SF0">
    <property type="entry name" value="PRE-MRNA PROCESSING FACTOR 4"/>
    <property type="match status" value="1"/>
</dbReference>
<dbReference type="InterPro" id="IPR036322">
    <property type="entry name" value="WD40_repeat_dom_sf"/>
</dbReference>
<dbReference type="InterPro" id="IPR000719">
    <property type="entry name" value="Prot_kinase_dom"/>
</dbReference>
<reference evidence="14 15" key="1">
    <citation type="submission" date="2019-08" db="EMBL/GenBank/DDBJ databases">
        <title>Deep-cultivation of Planctomycetes and their phenomic and genomic characterization uncovers novel biology.</title>
        <authorList>
            <person name="Wiegand S."/>
            <person name="Jogler M."/>
            <person name="Boedeker C."/>
            <person name="Pinto D."/>
            <person name="Vollmers J."/>
            <person name="Rivas-Marin E."/>
            <person name="Kohn T."/>
            <person name="Peeters S.H."/>
            <person name="Heuer A."/>
            <person name="Rast P."/>
            <person name="Oberbeckmann S."/>
            <person name="Bunk B."/>
            <person name="Jeske O."/>
            <person name="Meyerdierks A."/>
            <person name="Storesund J.E."/>
            <person name="Kallscheuer N."/>
            <person name="Luecker S."/>
            <person name="Lage O.M."/>
            <person name="Pohl T."/>
            <person name="Merkel B.J."/>
            <person name="Hornburger P."/>
            <person name="Mueller R.-W."/>
            <person name="Bruemmer F."/>
            <person name="Labrenz M."/>
            <person name="Spormann A.M."/>
            <person name="Op den Camp H."/>
            <person name="Overmann J."/>
            <person name="Amann R."/>
            <person name="Jetten M.S.M."/>
            <person name="Mascher T."/>
            <person name="Medema M.H."/>
            <person name="Devos D.P."/>
            <person name="Kaster A.-K."/>
            <person name="Ovreas L."/>
            <person name="Rohde M."/>
            <person name="Galperin M.Y."/>
            <person name="Jogler C."/>
        </authorList>
    </citation>
    <scope>NUCLEOTIDE SEQUENCE [LARGE SCALE GENOMIC DNA]</scope>
    <source>
        <strain evidence="14 15">Pr1d</strain>
    </source>
</reference>
<feature type="domain" description="Protein kinase" evidence="12">
    <location>
        <begin position="146"/>
        <end position="406"/>
    </location>
</feature>
<keyword evidence="2" id="KW-0723">Serine/threonine-protein kinase</keyword>
<feature type="repeat" description="WD" evidence="9">
    <location>
        <begin position="701"/>
        <end position="742"/>
    </location>
</feature>
<sequence length="1215" mass="132565">MQLGDIMSEPNNPNGDLAARVRDVINDCLQRRATGEDIVDDEIIAAHTELMPKLGEELRNLSCNAALRDKTAPSMPVLAETVSFGGSSTGSGRLEVRCPNCHAPTEVAVDTTLTDLVCSICGSHFSLVDQSKSSRMAPSLVKLGHFELIERVGVGSFGSVWKARDKDLDRTVAIKIPRAGCMTADEQEKFFREARAAAQLRHPNIVSVHEVGRDGESVYIVSDFVRGVTLGDWLTGQQFTNREAAELCVQITNALQHAHDHGVIHRDLKPANIIIDFDGQPHLMDFGIARRESGEITITMDGQVLGTPAYMSPEQAQGEAHTADRRSDIYSLGVILFQLLTGELPFRGNARMLIKQVIQDAPPSPRKLNANVERDLETITLKCLEKDSARRYQTARDLSSDLKCYLSGEPIKARPVSRMEHVWRWCKRHPDVASLSAALLLLLLGLAVGAGIVAAMQARSYRALQNQVAHNLFQRANQEHDAGRIDQGIALLSRSYDFARRADSDTRLQSSIRTLLAGWVEHGGQPVVQNRAVLAATFSPDGETMLIGGHDPQCRASFWDASTLSPLGEPIQHDGAVRAVAYSPDGSLAITGSEDGTAALWDTQSRIAVGKTLLHAQKPSKNLVLGVAFGLEGIVATGGTDGMVRLWQAPDGEPIGNPLHHNGRVSTVAFHPNGHAILTGCYDGTVQLWRLESQDRLGAPFRVKKRPVYAARFSPDGSKILTGCSNGFAQLWDSKTGMPIGELSGHTNEVYSVAFSPDGRSILTGSHDNTAQLWDTKTLKRIGPPLRHGGWVMSVDFSPDGQTLITSGADQTVRLWDIFDSDGRILRHKGNIVGMSFSSNGQFVATIGDDATARIWDAHTAQPLGTPMVHDAPIQTMAISQDGKTLVTGSTDKVLRWNTESGVLLGDPWVSSGEVRKVEFSADGTMLLVYCVNEKNRTVELRGFPQGEARVKPLDFDTNSLLLASSSDKHSIVMGHRYGPLISTARIWRVFPQAAPQHMLKHESLVADAAFSRDGRRIVTGGRDQCVRVWNTRTGDEKIVYKQHNGVVNAVSISDDGGLILSGSDDMTARLWDVRTNSALGSPLQHADRVLKVAITPDSRLAVTICDDGSAYLWDVFTCKLVTQPMLFEIGVVDCDIRPDSSAILFRCVDGSARLYDIPPPVPDKPELIRAWALAHSGFEVDDSFEPRQFSQAEWLNALKELHLLENIGTAGSLR</sequence>
<dbReference type="InterPro" id="IPR001480">
    <property type="entry name" value="Bulb-type_lectin_dom"/>
</dbReference>
<evidence type="ECO:0000313" key="15">
    <source>
        <dbReference type="Proteomes" id="UP000323917"/>
    </source>
</evidence>
<feature type="binding site" evidence="10">
    <location>
        <position position="175"/>
    </location>
    <ligand>
        <name>ATP</name>
        <dbReference type="ChEBI" id="CHEBI:30616"/>
    </ligand>
</feature>
<evidence type="ECO:0000256" key="1">
    <source>
        <dbReference type="ARBA" id="ARBA00012513"/>
    </source>
</evidence>
<dbReference type="PROSITE" id="PS50011">
    <property type="entry name" value="PROTEIN_KINASE_DOM"/>
    <property type="match status" value="1"/>
</dbReference>
<gene>
    <name evidence="14" type="primary">prkC_7</name>
    <name evidence="14" type="ORF">Pr1d_23930</name>
</gene>
<dbReference type="CDD" id="cd00200">
    <property type="entry name" value="WD40"/>
    <property type="match status" value="2"/>
</dbReference>
<dbReference type="Gene3D" id="2.130.10.10">
    <property type="entry name" value="YVTN repeat-like/Quinoprotein amine dehydrogenase"/>
    <property type="match status" value="4"/>
</dbReference>
<dbReference type="SUPFAM" id="SSF50998">
    <property type="entry name" value="Quinoprotein alcohol dehydrogenase-like"/>
    <property type="match status" value="1"/>
</dbReference>
<name>A0A5B9QC57_9BACT</name>
<feature type="repeat" description="WD" evidence="9">
    <location>
        <begin position="825"/>
        <end position="866"/>
    </location>
</feature>
<keyword evidence="5" id="KW-0677">Repeat</keyword>
<evidence type="ECO:0000256" key="6">
    <source>
        <dbReference type="ARBA" id="ARBA00022741"/>
    </source>
</evidence>
<evidence type="ECO:0000256" key="4">
    <source>
        <dbReference type="ARBA" id="ARBA00022679"/>
    </source>
</evidence>
<evidence type="ECO:0000256" key="2">
    <source>
        <dbReference type="ARBA" id="ARBA00022527"/>
    </source>
</evidence>
<keyword evidence="15" id="KW-1185">Reference proteome</keyword>
<protein>
    <recommendedName>
        <fullName evidence="1">non-specific serine/threonine protein kinase</fullName>
        <ecNumber evidence="1">2.7.11.1</ecNumber>
    </recommendedName>
</protein>